<dbReference type="InterPro" id="IPR011990">
    <property type="entry name" value="TPR-like_helical_dom_sf"/>
</dbReference>
<dbReference type="GO" id="GO:0009279">
    <property type="term" value="C:cell outer membrane"/>
    <property type="evidence" value="ECO:0007669"/>
    <property type="project" value="UniProtKB-SubCell"/>
</dbReference>
<evidence type="ECO:0000313" key="9">
    <source>
        <dbReference type="Proteomes" id="UP000321533"/>
    </source>
</evidence>
<dbReference type="CDD" id="cd08977">
    <property type="entry name" value="SusD"/>
    <property type="match status" value="1"/>
</dbReference>
<keyword evidence="9" id="KW-1185">Reference proteome</keyword>
<evidence type="ECO:0000256" key="4">
    <source>
        <dbReference type="ARBA" id="ARBA00023136"/>
    </source>
</evidence>
<dbReference type="InterPro" id="IPR012944">
    <property type="entry name" value="SusD_RagB_dom"/>
</dbReference>
<feature type="domain" description="RagB/SusD" evidence="7">
    <location>
        <begin position="373"/>
        <end position="539"/>
    </location>
</feature>
<proteinExistence type="inferred from homology"/>
<evidence type="ECO:0000256" key="1">
    <source>
        <dbReference type="ARBA" id="ARBA00004442"/>
    </source>
</evidence>
<keyword evidence="5" id="KW-0998">Cell outer membrane</keyword>
<dbReference type="OrthoDB" id="9783641at2"/>
<feature type="chain" id="PRO_5023057919" evidence="6">
    <location>
        <begin position="24"/>
        <end position="539"/>
    </location>
</feature>
<dbReference type="Pfam" id="PF07980">
    <property type="entry name" value="SusD_RagB"/>
    <property type="match status" value="1"/>
</dbReference>
<dbReference type="RefSeq" id="WP_147189100.1">
    <property type="nucleotide sequence ID" value="NZ_CP042435.1"/>
</dbReference>
<evidence type="ECO:0000256" key="6">
    <source>
        <dbReference type="SAM" id="SignalP"/>
    </source>
</evidence>
<protein>
    <submittedName>
        <fullName evidence="8">RagB/SusD family nutrient uptake outer membrane protein</fullName>
    </submittedName>
</protein>
<dbReference type="EMBL" id="CP042435">
    <property type="protein sequence ID" value="QEC67293.1"/>
    <property type="molecule type" value="Genomic_DNA"/>
</dbReference>
<organism evidence="8 9">
    <name type="scientific">Panacibacter ginsenosidivorans</name>
    <dbReference type="NCBI Taxonomy" id="1813871"/>
    <lineage>
        <taxon>Bacteria</taxon>
        <taxon>Pseudomonadati</taxon>
        <taxon>Bacteroidota</taxon>
        <taxon>Chitinophagia</taxon>
        <taxon>Chitinophagales</taxon>
        <taxon>Chitinophagaceae</taxon>
        <taxon>Panacibacter</taxon>
    </lineage>
</organism>
<dbReference type="Proteomes" id="UP000321533">
    <property type="component" value="Chromosome"/>
</dbReference>
<keyword evidence="3 6" id="KW-0732">Signal</keyword>
<accession>A0A5B8V8Q5</accession>
<dbReference type="AlphaFoldDB" id="A0A5B8V8Q5"/>
<evidence type="ECO:0000313" key="8">
    <source>
        <dbReference type="EMBL" id="QEC67293.1"/>
    </source>
</evidence>
<evidence type="ECO:0000259" key="7">
    <source>
        <dbReference type="Pfam" id="PF07980"/>
    </source>
</evidence>
<evidence type="ECO:0000256" key="5">
    <source>
        <dbReference type="ARBA" id="ARBA00023237"/>
    </source>
</evidence>
<keyword evidence="4" id="KW-0472">Membrane</keyword>
<evidence type="ECO:0000256" key="3">
    <source>
        <dbReference type="ARBA" id="ARBA00022729"/>
    </source>
</evidence>
<dbReference type="Gene3D" id="1.25.40.390">
    <property type="match status" value="1"/>
</dbReference>
<comment type="similarity">
    <text evidence="2">Belongs to the SusD family.</text>
</comment>
<reference evidence="8 9" key="1">
    <citation type="journal article" date="2016" name="Int. J. Syst. Evol. Microbiol.">
        <title>Panacibacter ginsenosidivorans gen. nov., sp. nov., with ginsenoside converting activity isolated from soil of a ginseng field.</title>
        <authorList>
            <person name="Siddiqi M.Z."/>
            <person name="Muhammad Shafi S."/>
            <person name="Choi K.D."/>
            <person name="Im W.T."/>
        </authorList>
    </citation>
    <scope>NUCLEOTIDE SEQUENCE [LARGE SCALE GENOMIC DNA]</scope>
    <source>
        <strain evidence="8 9">Gsoil1550</strain>
    </source>
</reference>
<dbReference type="KEGG" id="pgin:FRZ67_08295"/>
<feature type="signal peptide" evidence="6">
    <location>
        <begin position="1"/>
        <end position="23"/>
    </location>
</feature>
<dbReference type="Gene3D" id="1.25.40.10">
    <property type="entry name" value="Tetratricopeptide repeat domain"/>
    <property type="match status" value="1"/>
</dbReference>
<dbReference type="SUPFAM" id="SSF48452">
    <property type="entry name" value="TPR-like"/>
    <property type="match status" value="1"/>
</dbReference>
<dbReference type="Gene3D" id="1.10.3780.10">
    <property type="entry name" value="SusD-like"/>
    <property type="match status" value="1"/>
</dbReference>
<name>A0A5B8V8Q5_9BACT</name>
<dbReference type="PROSITE" id="PS51257">
    <property type="entry name" value="PROKAR_LIPOPROTEIN"/>
    <property type="match status" value="1"/>
</dbReference>
<evidence type="ECO:0000256" key="2">
    <source>
        <dbReference type="ARBA" id="ARBA00006275"/>
    </source>
</evidence>
<comment type="subcellular location">
    <subcellularLocation>
        <location evidence="1">Cell outer membrane</location>
    </subcellularLocation>
</comment>
<sequence>MKSLITKNMIIVCVAVITATSCAKKLDLLPQNDLTPATTYSTAEGYKSVLAKIYGGLASTGNTGPAGSSDIQGLDEGSQSPFIRGFFNCEELPTDEAVVAWNDQTIHDFHNLKWSSSDPFLRGMYARPIYNITIGNEYLRESTDEKLSARNITGADADDIRKSRGEVRFLRAFNYWVMLDLFGKSTFITEDDGIGTYLPKEISRTDLFNYIESELKAIDADLAPAKTIEYGRVDQAAAWALLARLYLNAEVYTGTAHYADALNYAQKVIDAGYQLQPEYDKLFMADNDKRKDEFIYAINCDGLYTQSYGNTTFFVHCASGDDHNEYGVSGGWYGYRGTSALANLFPDPTGVTDQRAMFTTSKYGTSASQIAIGDISDFNNGLHVNKYKNIRSDGLPTSDVQNNFADVDFPVFRLSEMYLIYAEAHLRGGGGDAETALDYLNKIRFRAYGQSYGPGDVGKLTSSDLTLQTILDERARELYWEGHRRTDLIRYGLLTTSTYLWPWKGGVASGTGVDSKYNIYPVPASNLTANPNLTQNTGY</sequence>
<gene>
    <name evidence="8" type="ORF">FRZ67_08295</name>
</gene>